<dbReference type="Proteomes" id="UP000314982">
    <property type="component" value="Unassembled WGS sequence"/>
</dbReference>
<dbReference type="Gene3D" id="3.30.70.260">
    <property type="match status" value="1"/>
</dbReference>
<dbReference type="Gene3D" id="3.40.50.1360">
    <property type="match status" value="1"/>
</dbReference>
<dbReference type="EC" id="5.3.1.6" evidence="3"/>
<evidence type="ECO:0000256" key="3">
    <source>
        <dbReference type="ARBA" id="ARBA00011959"/>
    </source>
</evidence>
<dbReference type="InterPro" id="IPR004788">
    <property type="entry name" value="Ribose5P_isomerase_type_A"/>
</dbReference>
<dbReference type="InterPro" id="IPR037171">
    <property type="entry name" value="NagB/RpiA_transferase-like"/>
</dbReference>
<dbReference type="GO" id="GO:0004751">
    <property type="term" value="F:ribose-5-phosphate isomerase activity"/>
    <property type="evidence" value="ECO:0007669"/>
    <property type="project" value="UniProtKB-EC"/>
</dbReference>
<comment type="pathway">
    <text evidence="1">Carbohydrate degradation; pentose phosphate pathway; D-ribose 5-phosphate from D-ribulose 5-phosphate (non-oxidative stage): step 1/1.</text>
</comment>
<evidence type="ECO:0000313" key="7">
    <source>
        <dbReference type="Proteomes" id="UP000314982"/>
    </source>
</evidence>
<keyword evidence="4" id="KW-0413">Isomerase</keyword>
<proteinExistence type="inferred from homology"/>
<dbReference type="PANTHER" id="PTHR11934:SF0">
    <property type="entry name" value="RIBOSE-5-PHOSPHATE ISOMERASE"/>
    <property type="match status" value="1"/>
</dbReference>
<dbReference type="PANTHER" id="PTHR11934">
    <property type="entry name" value="RIBOSE-5-PHOSPHATE ISOMERASE"/>
    <property type="match status" value="1"/>
</dbReference>
<reference evidence="6" key="3">
    <citation type="submission" date="2025-09" db="UniProtKB">
        <authorList>
            <consortium name="Ensembl"/>
        </authorList>
    </citation>
    <scope>IDENTIFICATION</scope>
</reference>
<keyword evidence="7" id="KW-1185">Reference proteome</keyword>
<evidence type="ECO:0000256" key="4">
    <source>
        <dbReference type="ARBA" id="ARBA00023235"/>
    </source>
</evidence>
<organism evidence="6 7">
    <name type="scientific">Hucho hucho</name>
    <name type="common">huchen</name>
    <dbReference type="NCBI Taxonomy" id="62062"/>
    <lineage>
        <taxon>Eukaryota</taxon>
        <taxon>Metazoa</taxon>
        <taxon>Chordata</taxon>
        <taxon>Craniata</taxon>
        <taxon>Vertebrata</taxon>
        <taxon>Euteleostomi</taxon>
        <taxon>Actinopterygii</taxon>
        <taxon>Neopterygii</taxon>
        <taxon>Teleostei</taxon>
        <taxon>Protacanthopterygii</taxon>
        <taxon>Salmoniformes</taxon>
        <taxon>Salmonidae</taxon>
        <taxon>Salmoninae</taxon>
        <taxon>Hucho</taxon>
    </lineage>
</organism>
<dbReference type="Gene3D" id="1.10.10.10">
    <property type="entry name" value="Winged helix-like DNA-binding domain superfamily/Winged helix DNA-binding domain"/>
    <property type="match status" value="1"/>
</dbReference>
<evidence type="ECO:0000256" key="5">
    <source>
        <dbReference type="ARBA" id="ARBA00029734"/>
    </source>
</evidence>
<evidence type="ECO:0000256" key="1">
    <source>
        <dbReference type="ARBA" id="ARBA00004988"/>
    </source>
</evidence>
<dbReference type="GO" id="GO:0005737">
    <property type="term" value="C:cytoplasm"/>
    <property type="evidence" value="ECO:0007669"/>
    <property type="project" value="TreeGrafter"/>
</dbReference>
<dbReference type="Pfam" id="PF06026">
    <property type="entry name" value="Rib_5-P_isom_A"/>
    <property type="match status" value="2"/>
</dbReference>
<dbReference type="GeneTree" id="ENSGT00390000004352"/>
<evidence type="ECO:0000313" key="6">
    <source>
        <dbReference type="Ensembl" id="ENSHHUP00000022950.1"/>
    </source>
</evidence>
<dbReference type="CDD" id="cd01398">
    <property type="entry name" value="RPI_A"/>
    <property type="match status" value="1"/>
</dbReference>
<dbReference type="UniPathway" id="UPA00115">
    <property type="reaction ID" value="UER00412"/>
</dbReference>
<name>A0A4W5LBC1_9TELE</name>
<dbReference type="SUPFAM" id="SSF100950">
    <property type="entry name" value="NagB/RpiA/CoA transferase-like"/>
    <property type="match status" value="1"/>
</dbReference>
<evidence type="ECO:0000256" key="2">
    <source>
        <dbReference type="ARBA" id="ARBA00008088"/>
    </source>
</evidence>
<sequence length="228" mass="24923">MAEEAKKLAGYAAVDNHVQNNQVVGVGSGSTIVYAVDRLAERVRQEKLNIVCVPTSFQARQLILQHGLTLSDLDRHPELDVAIDGADEVDAALTLIKGGGNKSGEGYQNISEALKVPKNTVASIILKWKKFGTTKTLPRAGRPAKLSHRGRWALIREVTKNPMGPVVTDNSNFILDWKFEHAHNWKEVNTAIKMIPGVVETGLFVGMAERVYFGMEDGSVGVRDPPVN</sequence>
<reference evidence="7" key="1">
    <citation type="submission" date="2018-06" db="EMBL/GenBank/DDBJ databases">
        <title>Genome assembly of Danube salmon.</title>
        <authorList>
            <person name="Macqueen D.J."/>
            <person name="Gundappa M.K."/>
        </authorList>
    </citation>
    <scope>NUCLEOTIDE SEQUENCE [LARGE SCALE GENOMIC DNA]</scope>
</reference>
<accession>A0A4W5LBC1</accession>
<dbReference type="InterPro" id="IPR036388">
    <property type="entry name" value="WH-like_DNA-bd_sf"/>
</dbReference>
<dbReference type="Ensembl" id="ENSHHUT00000023812.1">
    <property type="protein sequence ID" value="ENSHHUP00000022950.1"/>
    <property type="gene ID" value="ENSHHUG00000014371.1"/>
</dbReference>
<dbReference type="SUPFAM" id="SSF75445">
    <property type="entry name" value="D-ribose-5-phosphate isomerase (RpiA), lid domain"/>
    <property type="match status" value="1"/>
</dbReference>
<dbReference type="AlphaFoldDB" id="A0A4W5LBC1"/>
<dbReference type="STRING" id="62062.ENSHHUP00000022950"/>
<comment type="similarity">
    <text evidence="2">Belongs to the ribose 5-phosphate isomerase family.</text>
</comment>
<reference evidence="6" key="2">
    <citation type="submission" date="2025-08" db="UniProtKB">
        <authorList>
            <consortium name="Ensembl"/>
        </authorList>
    </citation>
    <scope>IDENTIFICATION</scope>
</reference>
<dbReference type="GO" id="GO:0009052">
    <property type="term" value="P:pentose-phosphate shunt, non-oxidative branch"/>
    <property type="evidence" value="ECO:0007669"/>
    <property type="project" value="InterPro"/>
</dbReference>
<dbReference type="GO" id="GO:0006014">
    <property type="term" value="P:D-ribose metabolic process"/>
    <property type="evidence" value="ECO:0007669"/>
    <property type="project" value="TreeGrafter"/>
</dbReference>
<protein>
    <recommendedName>
        <fullName evidence="3">ribose-5-phosphate isomerase</fullName>
        <ecNumber evidence="3">5.3.1.6</ecNumber>
    </recommendedName>
    <alternativeName>
        <fullName evidence="5">Phosphoriboisomerase</fullName>
    </alternativeName>
</protein>